<sequence>MPPSSHQGGSREQPVILAPAGLEGTLVLPPGAAGVVVFAHGSGSSRFSPRNREVAGALQAAGLGTLLFDLLTEGEAEDRRNVFDIPLLGGRLVAAIDHMAGHGAAGMLPVGLFGASTGAAAALTAAAARPDRVHAVVSRGGRPDLAGGEVLGRLAAPTLLIVGGSDREVLGLNESARAAMRCVSELAVVPGATHLFEEPGALDQVSRLAAAWFLRWLAPPAGQRGGPAQGAPSAGAAPGS</sequence>
<dbReference type="InterPro" id="IPR050261">
    <property type="entry name" value="FrsA_esterase"/>
</dbReference>
<reference evidence="1" key="1">
    <citation type="submission" date="2020-01" db="EMBL/GenBank/DDBJ databases">
        <authorList>
            <person name="Rat A."/>
        </authorList>
    </citation>
    <scope>NUCLEOTIDE SEQUENCE</scope>
    <source>
        <strain evidence="1">LMG 31228</strain>
    </source>
</reference>
<evidence type="ECO:0000313" key="1">
    <source>
        <dbReference type="EMBL" id="MBR0683108.1"/>
    </source>
</evidence>
<comment type="caution">
    <text evidence="1">The sequence shown here is derived from an EMBL/GenBank/DDBJ whole genome shotgun (WGS) entry which is preliminary data.</text>
</comment>
<keyword evidence="1" id="KW-0378">Hydrolase</keyword>
<dbReference type="PANTHER" id="PTHR22946">
    <property type="entry name" value="DIENELACTONE HYDROLASE DOMAIN-CONTAINING PROTEIN-RELATED"/>
    <property type="match status" value="1"/>
</dbReference>
<dbReference type="SUPFAM" id="SSF53474">
    <property type="entry name" value="alpha/beta-Hydrolases"/>
    <property type="match status" value="1"/>
</dbReference>
<reference evidence="1" key="2">
    <citation type="journal article" date="2021" name="Syst. Appl. Microbiol.">
        <title>Roseomonas hellenica sp. nov., isolated from roots of wild-growing Alkanna tinctoria.</title>
        <authorList>
            <person name="Rat A."/>
            <person name="Naranjo H.D."/>
            <person name="Lebbe L."/>
            <person name="Cnockaert M."/>
            <person name="Krigas N."/>
            <person name="Grigoriadou K."/>
            <person name="Maloupa E."/>
            <person name="Willems A."/>
        </authorList>
    </citation>
    <scope>NUCLEOTIDE SEQUENCE</scope>
    <source>
        <strain evidence="1">LMG 31228</strain>
    </source>
</reference>
<name>A0A9X9XHC2_9PROT</name>
<proteinExistence type="predicted"/>
<dbReference type="RefSeq" id="WP_211848667.1">
    <property type="nucleotide sequence ID" value="NZ_JAAEDL010000027.1"/>
</dbReference>
<dbReference type="Gene3D" id="3.40.50.1820">
    <property type="entry name" value="alpha/beta hydrolase"/>
    <property type="match status" value="1"/>
</dbReference>
<accession>A0A9X9XHC2</accession>
<evidence type="ECO:0000313" key="2">
    <source>
        <dbReference type="Proteomes" id="UP001138709"/>
    </source>
</evidence>
<dbReference type="EMBL" id="JAAEDL010000027">
    <property type="protein sequence ID" value="MBR0683108.1"/>
    <property type="molecule type" value="Genomic_DNA"/>
</dbReference>
<keyword evidence="2" id="KW-1185">Reference proteome</keyword>
<dbReference type="AlphaFoldDB" id="A0A9X9XHC2"/>
<organism evidence="1 2">
    <name type="scientific">Neoroseomonas eburnea</name>
    <dbReference type="NCBI Taxonomy" id="1346889"/>
    <lineage>
        <taxon>Bacteria</taxon>
        <taxon>Pseudomonadati</taxon>
        <taxon>Pseudomonadota</taxon>
        <taxon>Alphaproteobacteria</taxon>
        <taxon>Acetobacterales</taxon>
        <taxon>Acetobacteraceae</taxon>
        <taxon>Neoroseomonas</taxon>
    </lineage>
</organism>
<dbReference type="InterPro" id="IPR029058">
    <property type="entry name" value="AB_hydrolase_fold"/>
</dbReference>
<dbReference type="GO" id="GO:0016787">
    <property type="term" value="F:hydrolase activity"/>
    <property type="evidence" value="ECO:0007669"/>
    <property type="project" value="UniProtKB-KW"/>
</dbReference>
<protein>
    <submittedName>
        <fullName evidence="1">Hydrolase</fullName>
    </submittedName>
</protein>
<dbReference type="Proteomes" id="UP001138709">
    <property type="component" value="Unassembled WGS sequence"/>
</dbReference>
<gene>
    <name evidence="1" type="ORF">GXW74_21640</name>
</gene>